<dbReference type="RefSeq" id="WP_136353806.1">
    <property type="nucleotide sequence ID" value="NZ_SSNY01000001.1"/>
</dbReference>
<evidence type="ECO:0000259" key="2">
    <source>
        <dbReference type="SMART" id="SM00382"/>
    </source>
</evidence>
<dbReference type="InterPro" id="IPR003593">
    <property type="entry name" value="AAA+_ATPase"/>
</dbReference>
<dbReference type="SMART" id="SM00382">
    <property type="entry name" value="AAA"/>
    <property type="match status" value="1"/>
</dbReference>
<gene>
    <name evidence="3" type="ORF">E6C48_02960</name>
</gene>
<name>A0ABY2QDG2_9HYPH</name>
<protein>
    <submittedName>
        <fullName evidence="3">DNA polymerase III subunit delta</fullName>
        <ecNumber evidence="3">2.7.7.7</ecNumber>
    </submittedName>
</protein>
<comment type="caution">
    <text evidence="3">The sequence shown here is derived from an EMBL/GenBank/DDBJ whole genome shotgun (WGS) entry which is preliminary data.</text>
</comment>
<evidence type="ECO:0000256" key="1">
    <source>
        <dbReference type="SAM" id="MobiDB-lite"/>
    </source>
</evidence>
<evidence type="ECO:0000313" key="4">
    <source>
        <dbReference type="Proteomes" id="UP000306441"/>
    </source>
</evidence>
<keyword evidence="3" id="KW-0808">Transferase</keyword>
<keyword evidence="3" id="KW-0548">Nucleotidyltransferase</keyword>
<dbReference type="GO" id="GO:0003887">
    <property type="term" value="F:DNA-directed DNA polymerase activity"/>
    <property type="evidence" value="ECO:0007669"/>
    <property type="project" value="UniProtKB-EC"/>
</dbReference>
<dbReference type="Gene3D" id="3.40.50.300">
    <property type="entry name" value="P-loop containing nucleotide triphosphate hydrolases"/>
    <property type="match status" value="1"/>
</dbReference>
<dbReference type="Pfam" id="PF13177">
    <property type="entry name" value="DNA_pol3_delta2"/>
    <property type="match status" value="1"/>
</dbReference>
<feature type="region of interest" description="Disordered" evidence="1">
    <location>
        <begin position="1"/>
        <end position="20"/>
    </location>
</feature>
<evidence type="ECO:0000313" key="3">
    <source>
        <dbReference type="EMBL" id="THF60024.1"/>
    </source>
</evidence>
<dbReference type="InterPro" id="IPR027417">
    <property type="entry name" value="P-loop_NTPase"/>
</dbReference>
<reference evidence="3 4" key="1">
    <citation type="submission" date="2019-04" db="EMBL/GenBank/DDBJ databases">
        <title>Mesorhizobium composti sp. nov., isolated from compost.</title>
        <authorList>
            <person name="Lin S.-Y."/>
            <person name="Hameed A."/>
            <person name="Hsieh Y.-T."/>
            <person name="Young C.-C."/>
        </authorList>
    </citation>
    <scope>NUCLEOTIDE SEQUENCE [LARGE SCALE GENOMIC DNA]</scope>
    <source>
        <strain evidence="3 4">CC-YTH430</strain>
    </source>
</reference>
<dbReference type="EC" id="2.7.7.7" evidence="3"/>
<dbReference type="PANTHER" id="PTHR11669">
    <property type="entry name" value="REPLICATION FACTOR C / DNA POLYMERASE III GAMMA-TAU SUBUNIT"/>
    <property type="match status" value="1"/>
</dbReference>
<organism evidence="3 4">
    <name type="scientific">Ollibium composti</name>
    <dbReference type="NCBI Taxonomy" id="2675109"/>
    <lineage>
        <taxon>Bacteria</taxon>
        <taxon>Pseudomonadati</taxon>
        <taxon>Pseudomonadota</taxon>
        <taxon>Alphaproteobacteria</taxon>
        <taxon>Hyphomicrobiales</taxon>
        <taxon>Phyllobacteriaceae</taxon>
        <taxon>Ollibium</taxon>
    </lineage>
</organism>
<dbReference type="InterPro" id="IPR050238">
    <property type="entry name" value="DNA_Rep/Repair_Clamp_Loader"/>
</dbReference>
<accession>A0ABY2QDG2</accession>
<feature type="domain" description="AAA+ ATPase" evidence="2">
    <location>
        <begin position="45"/>
        <end position="201"/>
    </location>
</feature>
<dbReference type="Proteomes" id="UP000306441">
    <property type="component" value="Unassembled WGS sequence"/>
</dbReference>
<sequence length="357" mass="38099">MIFERLAPQQHDTLDGVPEPAENPRLVGHAAVTAMLAQAYRAGKLPHALILAGPPGIGKATLAFHLAHHLLKYPKAAEAPAELASPDPASSLFRQIASGAHPSVLHLTRPFDERSKRFKTVVAVDEIRKVGQFLSLTSHDGGYRVVIVDPADDMNTNAANALLKNLEEPPARTVFILIVHAPGSLLPTIRSRCQMVRLGPLGEGDLLSVLEATEAPPPDDPAARTTLAERAGGSARAAILLTQYGGLEIAQALDALTGAKRPDIAGAHRLADAVAGRDQAIQFDIFNRRVLDLLSEKASEAAIAGDLGLAKSLSDAWHDAANAISETETYNLDKKQHALGMIDRLNSVMRPDFSGRM</sequence>
<dbReference type="NCBIfam" id="NF006586">
    <property type="entry name" value="PRK09112.1"/>
    <property type="match status" value="1"/>
</dbReference>
<dbReference type="NCBIfam" id="NF005677">
    <property type="entry name" value="PRK07471.1"/>
    <property type="match status" value="1"/>
</dbReference>
<dbReference type="EMBL" id="SSNY01000001">
    <property type="protein sequence ID" value="THF60024.1"/>
    <property type="molecule type" value="Genomic_DNA"/>
</dbReference>
<dbReference type="PANTHER" id="PTHR11669:SF8">
    <property type="entry name" value="DNA POLYMERASE III SUBUNIT DELTA"/>
    <property type="match status" value="1"/>
</dbReference>
<dbReference type="SUPFAM" id="SSF52540">
    <property type="entry name" value="P-loop containing nucleoside triphosphate hydrolases"/>
    <property type="match status" value="1"/>
</dbReference>
<dbReference type="InterPro" id="IPR004622">
    <property type="entry name" value="DNA_pol_HolB"/>
</dbReference>
<keyword evidence="4" id="KW-1185">Reference proteome</keyword>
<proteinExistence type="predicted"/>
<dbReference type="NCBIfam" id="TIGR00678">
    <property type="entry name" value="holB"/>
    <property type="match status" value="1"/>
</dbReference>